<reference evidence="5" key="1">
    <citation type="journal article" date="2019" name="Int. J. Syst. Evol. Microbiol.">
        <title>The Global Catalogue of Microorganisms (GCM) 10K type strain sequencing project: providing services to taxonomists for standard genome sequencing and annotation.</title>
        <authorList>
            <consortium name="The Broad Institute Genomics Platform"/>
            <consortium name="The Broad Institute Genome Sequencing Center for Infectious Disease"/>
            <person name="Wu L."/>
            <person name="Ma J."/>
        </authorList>
    </citation>
    <scope>NUCLEOTIDE SEQUENCE [LARGE SCALE GENOMIC DNA]</scope>
    <source>
        <strain evidence="5">NBRC 102030</strain>
    </source>
</reference>
<keyword evidence="5" id="KW-1185">Reference proteome</keyword>
<dbReference type="Proteomes" id="UP001157046">
    <property type="component" value="Unassembled WGS sequence"/>
</dbReference>
<protein>
    <submittedName>
        <fullName evidence="4">GCN5 family N-acetyltransferase</fullName>
    </submittedName>
</protein>
<keyword evidence="1" id="KW-0808">Transferase</keyword>
<sequence length="175" mass="19848">MKIRLFTPADVSQLAAIFEASVMQGSGEYYSFAERSAWAYIEGESRSDSYWLERLKGTTIWVAETENMLVGFINLKVGDDSEVEASAEIECLFVHPEYARSGVATTLYFALFEQVKALALKRLMVEASYLARPFFEKQGFRSTRRNEHKRFLNTLDKSKGQAAQVLVNFSMTLAL</sequence>
<comment type="caution">
    <text evidence="4">The sequence shown here is derived from an EMBL/GenBank/DDBJ whole genome shotgun (WGS) entry which is preliminary data.</text>
</comment>
<accession>A0ABQ6J225</accession>
<evidence type="ECO:0000313" key="5">
    <source>
        <dbReference type="Proteomes" id="UP001157046"/>
    </source>
</evidence>
<evidence type="ECO:0000259" key="3">
    <source>
        <dbReference type="PROSITE" id="PS51186"/>
    </source>
</evidence>
<dbReference type="EMBL" id="BSUY01000001">
    <property type="protein sequence ID" value="GMA81289.1"/>
    <property type="molecule type" value="Genomic_DNA"/>
</dbReference>
<proteinExistence type="predicted"/>
<dbReference type="InterPro" id="IPR000182">
    <property type="entry name" value="GNAT_dom"/>
</dbReference>
<dbReference type="RefSeq" id="WP_220773140.1">
    <property type="nucleotide sequence ID" value="NZ_BPFC01000028.1"/>
</dbReference>
<feature type="domain" description="N-acetyltransferase" evidence="3">
    <location>
        <begin position="1"/>
        <end position="156"/>
    </location>
</feature>
<evidence type="ECO:0000256" key="2">
    <source>
        <dbReference type="ARBA" id="ARBA00023315"/>
    </source>
</evidence>
<evidence type="ECO:0000313" key="4">
    <source>
        <dbReference type="EMBL" id="GMA81289.1"/>
    </source>
</evidence>
<dbReference type="SUPFAM" id="SSF55729">
    <property type="entry name" value="Acyl-CoA N-acyltransferases (Nat)"/>
    <property type="match status" value="1"/>
</dbReference>
<dbReference type="InterPro" id="IPR050832">
    <property type="entry name" value="Bact_Acetyltransf"/>
</dbReference>
<name>A0ABQ6J225_9GAMM</name>
<evidence type="ECO:0000256" key="1">
    <source>
        <dbReference type="ARBA" id="ARBA00022679"/>
    </source>
</evidence>
<keyword evidence="2" id="KW-0012">Acyltransferase</keyword>
<dbReference type="Gene3D" id="3.40.630.30">
    <property type="match status" value="1"/>
</dbReference>
<dbReference type="Pfam" id="PF13673">
    <property type="entry name" value="Acetyltransf_10"/>
    <property type="match status" value="1"/>
</dbReference>
<organism evidence="4 5">
    <name type="scientific">Shewanella glacialipiscicola</name>
    <dbReference type="NCBI Taxonomy" id="614069"/>
    <lineage>
        <taxon>Bacteria</taxon>
        <taxon>Pseudomonadati</taxon>
        <taxon>Pseudomonadota</taxon>
        <taxon>Gammaproteobacteria</taxon>
        <taxon>Alteromonadales</taxon>
        <taxon>Shewanellaceae</taxon>
        <taxon>Shewanella</taxon>
    </lineage>
</organism>
<dbReference type="CDD" id="cd04301">
    <property type="entry name" value="NAT_SF"/>
    <property type="match status" value="1"/>
</dbReference>
<dbReference type="InterPro" id="IPR016181">
    <property type="entry name" value="Acyl_CoA_acyltransferase"/>
</dbReference>
<dbReference type="PROSITE" id="PS51186">
    <property type="entry name" value="GNAT"/>
    <property type="match status" value="1"/>
</dbReference>
<dbReference type="PANTHER" id="PTHR43877">
    <property type="entry name" value="AMINOALKYLPHOSPHONATE N-ACETYLTRANSFERASE-RELATED-RELATED"/>
    <property type="match status" value="1"/>
</dbReference>
<gene>
    <name evidence="4" type="ORF">GCM10025855_08220</name>
</gene>